<dbReference type="AlphaFoldDB" id="A0A834X4P0"/>
<evidence type="ECO:0000313" key="1">
    <source>
        <dbReference type="EMBL" id="KAF7837890.1"/>
    </source>
</evidence>
<sequence length="175" mass="19510">MRAFGRFRELLDMEEGFEDLRMEVAYVQYSPLFMEPSDIYIRITIYPPYTIVTPQPGFFNYNNNGLFPPTTTIPMPNETVGNFASRAHGPARANPSPAIPTGMNNNNYTGVANASATQLTAVQEMIYGREGEDSSNDETVPFIDQLDQPIKKINELDEGFADGDDGQKMDVALKL</sequence>
<dbReference type="Proteomes" id="UP000634136">
    <property type="component" value="Unassembled WGS sequence"/>
</dbReference>
<comment type="caution">
    <text evidence="1">The sequence shown here is derived from an EMBL/GenBank/DDBJ whole genome shotgun (WGS) entry which is preliminary data.</text>
</comment>
<protein>
    <submittedName>
        <fullName evidence="1">Uncharacterized protein</fullName>
    </submittedName>
</protein>
<reference evidence="1" key="1">
    <citation type="submission" date="2020-09" db="EMBL/GenBank/DDBJ databases">
        <title>Genome-Enabled Discovery of Anthraquinone Biosynthesis in Senna tora.</title>
        <authorList>
            <person name="Kang S.-H."/>
            <person name="Pandey R.P."/>
            <person name="Lee C.-M."/>
            <person name="Sim J.-S."/>
            <person name="Jeong J.-T."/>
            <person name="Choi B.-S."/>
            <person name="Jung M."/>
            <person name="Ginzburg D."/>
            <person name="Zhao K."/>
            <person name="Won S.Y."/>
            <person name="Oh T.-J."/>
            <person name="Yu Y."/>
            <person name="Kim N.-H."/>
            <person name="Lee O.R."/>
            <person name="Lee T.-H."/>
            <person name="Bashyal P."/>
            <person name="Kim T.-S."/>
            <person name="Lee W.-H."/>
            <person name="Kawkins C."/>
            <person name="Kim C.-K."/>
            <person name="Kim J.S."/>
            <person name="Ahn B.O."/>
            <person name="Rhee S.Y."/>
            <person name="Sohng J.K."/>
        </authorList>
    </citation>
    <scope>NUCLEOTIDE SEQUENCE</scope>
    <source>
        <tissue evidence="1">Leaf</tissue>
    </source>
</reference>
<organism evidence="1 2">
    <name type="scientific">Senna tora</name>
    <dbReference type="NCBI Taxonomy" id="362788"/>
    <lineage>
        <taxon>Eukaryota</taxon>
        <taxon>Viridiplantae</taxon>
        <taxon>Streptophyta</taxon>
        <taxon>Embryophyta</taxon>
        <taxon>Tracheophyta</taxon>
        <taxon>Spermatophyta</taxon>
        <taxon>Magnoliopsida</taxon>
        <taxon>eudicotyledons</taxon>
        <taxon>Gunneridae</taxon>
        <taxon>Pentapetalae</taxon>
        <taxon>rosids</taxon>
        <taxon>fabids</taxon>
        <taxon>Fabales</taxon>
        <taxon>Fabaceae</taxon>
        <taxon>Caesalpinioideae</taxon>
        <taxon>Cassia clade</taxon>
        <taxon>Senna</taxon>
    </lineage>
</organism>
<proteinExistence type="predicted"/>
<accession>A0A834X4P0</accession>
<name>A0A834X4P0_9FABA</name>
<gene>
    <name evidence="1" type="ORF">G2W53_006372</name>
</gene>
<evidence type="ECO:0000313" key="2">
    <source>
        <dbReference type="Proteomes" id="UP000634136"/>
    </source>
</evidence>
<dbReference type="EMBL" id="JAAIUW010000003">
    <property type="protein sequence ID" value="KAF7837890.1"/>
    <property type="molecule type" value="Genomic_DNA"/>
</dbReference>
<keyword evidence="2" id="KW-1185">Reference proteome</keyword>